<evidence type="ECO:0000259" key="11">
    <source>
        <dbReference type="PROSITE" id="PS51278"/>
    </source>
</evidence>
<dbReference type="PROSITE" id="PS51278">
    <property type="entry name" value="GATASE_TYPE_2"/>
    <property type="match status" value="1"/>
</dbReference>
<evidence type="ECO:0000256" key="2">
    <source>
        <dbReference type="ARBA" id="ARBA00005752"/>
    </source>
</evidence>
<proteinExistence type="inferred from homology"/>
<keyword evidence="5 9" id="KW-0067">ATP-binding</keyword>
<evidence type="ECO:0000256" key="4">
    <source>
        <dbReference type="ARBA" id="ARBA00022741"/>
    </source>
</evidence>
<feature type="active site" description="For GATase activity" evidence="8">
    <location>
        <position position="2"/>
    </location>
</feature>
<name>A0A2K1FRN1_9PROT</name>
<feature type="site" description="Important for beta-aspartyl-AMP intermediate formation" evidence="10">
    <location>
        <position position="367"/>
    </location>
</feature>
<dbReference type="InterPro" id="IPR029055">
    <property type="entry name" value="Ntn_hydrolases_N"/>
</dbReference>
<protein>
    <recommendedName>
        <fullName evidence="3">asparagine synthase (glutamine-hydrolyzing)</fullName>
        <ecNumber evidence="3">6.3.5.4</ecNumber>
    </recommendedName>
</protein>
<sequence length="623" mass="68859">MCGIAGYFGQRPVSLRVVQDMVAALTHRGPDGDGFLHRPPFVAGMRRLGINDPEHGQQPLTNGDGSVALFYNGEIYNSPDLRRDLERKGHRFRTGSDGEVIAHLYDEVGEDLFEWLDGMFAVALWIEREQRLILARDLPGEKPLYYAEPAPGELVFASELGALQRFPGLALDLDLQALWDFPTFLWVPEPASVFRKVQALEPGHLLSIDANGLRRRPYANRFGSHRPAGTDAELVAETRRVVTDAVTSRLLSDVPIGAFLSSGLDSSIVTTIAASAAGRLTTFSVGFEDAADPYHGRADESAAASDYARRLGLEHRVIRVSSDDFLADLETFCRHGGEPFAVSSGLGILAVARAAREQGIKVLLSGDGADELFGGYSWYRYLDTRVPAAVPDRTVSFQNVGLPLEERLAAIAGYPPSRQAWAWHYYAAEDEKARLFHPDAFPGVQTSLRHFAGLDARSGEMGSGCSAEDFIGHDRGFYLPNEMLRKLDRMCMAFSVEGRAPFVAPAVLTHARTLGSRHMMRGDTLKWALRQAFADLIPADVLERPKHGFNVPIDLWLNGPWSHLVERTFAPGSALDRTGLLRRGAIDTARLMLADMMRLNGHSIFCYVMLNLWLEQVNHGNHR</sequence>
<dbReference type="CDD" id="cd00712">
    <property type="entry name" value="AsnB"/>
    <property type="match status" value="1"/>
</dbReference>
<accession>A0A2K1FRN1</accession>
<dbReference type="NCBIfam" id="TIGR01536">
    <property type="entry name" value="asn_synth_AEB"/>
    <property type="match status" value="1"/>
</dbReference>
<dbReference type="PANTHER" id="PTHR43284">
    <property type="entry name" value="ASPARAGINE SYNTHETASE (GLUTAMINE-HYDROLYZING)"/>
    <property type="match status" value="1"/>
</dbReference>
<reference evidence="12 13" key="1">
    <citation type="submission" date="2018-01" db="EMBL/GenBank/DDBJ databases">
        <title>Whole genome sequence of Azospirillum brasilense REC3 isolated from strawberry roots.</title>
        <authorList>
            <person name="Fontana C.A."/>
            <person name="Salazar S.M."/>
            <person name="Bassi D."/>
            <person name="Puglisi E."/>
            <person name="Lovaisa N.C."/>
            <person name="Toffoli L.M."/>
            <person name="Pedraza R."/>
            <person name="Cocconcelli P.S."/>
        </authorList>
    </citation>
    <scope>NUCLEOTIDE SEQUENCE [LARGE SCALE GENOMIC DNA]</scope>
    <source>
        <strain evidence="12 13">REC3</strain>
        <plasmid evidence="12">p38unnamed</plasmid>
    </source>
</reference>
<organism evidence="12 13">
    <name type="scientific">Azospirillum argentinense</name>
    <dbReference type="NCBI Taxonomy" id="2970906"/>
    <lineage>
        <taxon>Bacteria</taxon>
        <taxon>Pseudomonadati</taxon>
        <taxon>Pseudomonadota</taxon>
        <taxon>Alphaproteobacteria</taxon>
        <taxon>Rhodospirillales</taxon>
        <taxon>Azospirillaceae</taxon>
        <taxon>Azospirillum</taxon>
    </lineage>
</organism>
<evidence type="ECO:0000256" key="8">
    <source>
        <dbReference type="PIRSR" id="PIRSR001589-1"/>
    </source>
</evidence>
<dbReference type="EMBL" id="POWG01000058">
    <property type="protein sequence ID" value="PNQ95180.1"/>
    <property type="molecule type" value="Genomic_DNA"/>
</dbReference>
<evidence type="ECO:0000256" key="5">
    <source>
        <dbReference type="ARBA" id="ARBA00022840"/>
    </source>
</evidence>
<dbReference type="Gene3D" id="3.60.20.10">
    <property type="entry name" value="Glutamine Phosphoribosylpyrophosphate, subunit 1, domain 1"/>
    <property type="match status" value="1"/>
</dbReference>
<comment type="similarity">
    <text evidence="2">Belongs to the asparagine synthetase family.</text>
</comment>
<dbReference type="Gene3D" id="3.40.50.620">
    <property type="entry name" value="HUPs"/>
    <property type="match status" value="1"/>
</dbReference>
<feature type="domain" description="Glutamine amidotransferase type-2" evidence="11">
    <location>
        <begin position="2"/>
        <end position="211"/>
    </location>
</feature>
<dbReference type="GO" id="GO:0005524">
    <property type="term" value="F:ATP binding"/>
    <property type="evidence" value="ECO:0007669"/>
    <property type="project" value="UniProtKB-KW"/>
</dbReference>
<dbReference type="PANTHER" id="PTHR43284:SF1">
    <property type="entry name" value="ASPARAGINE SYNTHETASE"/>
    <property type="match status" value="1"/>
</dbReference>
<dbReference type="PIRSF" id="PIRSF001589">
    <property type="entry name" value="Asn_synthetase_glu-h"/>
    <property type="match status" value="1"/>
</dbReference>
<evidence type="ECO:0000256" key="3">
    <source>
        <dbReference type="ARBA" id="ARBA00012737"/>
    </source>
</evidence>
<comment type="pathway">
    <text evidence="1">Amino-acid biosynthesis; L-asparagine biosynthesis; L-asparagine from L-aspartate (L-Gln route): step 1/1.</text>
</comment>
<keyword evidence="8" id="KW-0028">Amino-acid biosynthesis</keyword>
<dbReference type="GO" id="GO:0006529">
    <property type="term" value="P:asparagine biosynthetic process"/>
    <property type="evidence" value="ECO:0007669"/>
    <property type="project" value="UniProtKB-KW"/>
</dbReference>
<evidence type="ECO:0000313" key="12">
    <source>
        <dbReference type="EMBL" id="PNQ95180.1"/>
    </source>
</evidence>
<feature type="binding site" evidence="9">
    <location>
        <position position="285"/>
    </location>
    <ligand>
        <name>ATP</name>
        <dbReference type="ChEBI" id="CHEBI:30616"/>
    </ligand>
</feature>
<dbReference type="InterPro" id="IPR006426">
    <property type="entry name" value="Asn_synth_AEB"/>
</dbReference>
<dbReference type="SUPFAM" id="SSF56235">
    <property type="entry name" value="N-terminal nucleophile aminohydrolases (Ntn hydrolases)"/>
    <property type="match status" value="1"/>
</dbReference>
<evidence type="ECO:0000313" key="13">
    <source>
        <dbReference type="Proteomes" id="UP000236268"/>
    </source>
</evidence>
<keyword evidence="8" id="KW-0061">Asparagine biosynthesis</keyword>
<dbReference type="GO" id="GO:0005829">
    <property type="term" value="C:cytosol"/>
    <property type="evidence" value="ECO:0007669"/>
    <property type="project" value="TreeGrafter"/>
</dbReference>
<dbReference type="Pfam" id="PF00733">
    <property type="entry name" value="Asn_synthase"/>
    <property type="match status" value="1"/>
</dbReference>
<dbReference type="RefSeq" id="WP_103041592.1">
    <property type="nucleotide sequence ID" value="NZ_POWG01000058.1"/>
</dbReference>
<dbReference type="InterPro" id="IPR033738">
    <property type="entry name" value="AsnB_N"/>
</dbReference>
<dbReference type="InterPro" id="IPR051786">
    <property type="entry name" value="ASN_synthetase/amidase"/>
</dbReference>
<dbReference type="InterPro" id="IPR014729">
    <property type="entry name" value="Rossmann-like_a/b/a_fold"/>
</dbReference>
<keyword evidence="12" id="KW-0614">Plasmid</keyword>
<dbReference type="EC" id="6.3.5.4" evidence="3"/>
<geneLocation type="plasmid" evidence="12">
    <name>p38unnamed</name>
</geneLocation>
<comment type="caution">
    <text evidence="12">The sequence shown here is derived from an EMBL/GenBank/DDBJ whole genome shotgun (WGS) entry which is preliminary data.</text>
</comment>
<evidence type="ECO:0000256" key="9">
    <source>
        <dbReference type="PIRSR" id="PIRSR001589-2"/>
    </source>
</evidence>
<feature type="binding site" evidence="9">
    <location>
        <begin position="365"/>
        <end position="366"/>
    </location>
    <ligand>
        <name>ATP</name>
        <dbReference type="ChEBI" id="CHEBI:30616"/>
    </ligand>
</feature>
<dbReference type="SUPFAM" id="SSF52402">
    <property type="entry name" value="Adenine nucleotide alpha hydrolases-like"/>
    <property type="match status" value="1"/>
</dbReference>
<dbReference type="Proteomes" id="UP000236268">
    <property type="component" value="Unassembled WGS sequence"/>
</dbReference>
<gene>
    <name evidence="12" type="primary">asnB</name>
    <name evidence="12" type="ORF">C1S70_30295</name>
</gene>
<feature type="binding site" evidence="9">
    <location>
        <position position="97"/>
    </location>
    <ligand>
        <name>L-glutamine</name>
        <dbReference type="ChEBI" id="CHEBI:58359"/>
    </ligand>
</feature>
<keyword evidence="6 8" id="KW-0315">Glutamine amidotransferase</keyword>
<keyword evidence="4 9" id="KW-0547">Nucleotide-binding</keyword>
<dbReference type="CDD" id="cd01991">
    <property type="entry name" value="Asn_synthase_B_C"/>
    <property type="match status" value="1"/>
</dbReference>
<comment type="catalytic activity">
    <reaction evidence="7">
        <text>L-aspartate + L-glutamine + ATP + H2O = L-asparagine + L-glutamate + AMP + diphosphate + H(+)</text>
        <dbReference type="Rhea" id="RHEA:12228"/>
        <dbReference type="ChEBI" id="CHEBI:15377"/>
        <dbReference type="ChEBI" id="CHEBI:15378"/>
        <dbReference type="ChEBI" id="CHEBI:29985"/>
        <dbReference type="ChEBI" id="CHEBI:29991"/>
        <dbReference type="ChEBI" id="CHEBI:30616"/>
        <dbReference type="ChEBI" id="CHEBI:33019"/>
        <dbReference type="ChEBI" id="CHEBI:58048"/>
        <dbReference type="ChEBI" id="CHEBI:58359"/>
        <dbReference type="ChEBI" id="CHEBI:456215"/>
        <dbReference type="EC" id="6.3.5.4"/>
    </reaction>
</comment>
<dbReference type="AlphaFoldDB" id="A0A2K1FRN1"/>
<dbReference type="GO" id="GO:0004066">
    <property type="term" value="F:asparagine synthase (glutamine-hydrolyzing) activity"/>
    <property type="evidence" value="ECO:0007669"/>
    <property type="project" value="UniProtKB-EC"/>
</dbReference>
<evidence type="ECO:0000256" key="7">
    <source>
        <dbReference type="ARBA" id="ARBA00048741"/>
    </source>
</evidence>
<evidence type="ECO:0000256" key="1">
    <source>
        <dbReference type="ARBA" id="ARBA00005187"/>
    </source>
</evidence>
<evidence type="ECO:0000256" key="10">
    <source>
        <dbReference type="PIRSR" id="PIRSR001589-3"/>
    </source>
</evidence>
<dbReference type="InterPro" id="IPR001962">
    <property type="entry name" value="Asn_synthase"/>
</dbReference>
<evidence type="ECO:0000256" key="6">
    <source>
        <dbReference type="ARBA" id="ARBA00022962"/>
    </source>
</evidence>
<dbReference type="Pfam" id="PF13537">
    <property type="entry name" value="GATase_7"/>
    <property type="match status" value="1"/>
</dbReference>
<dbReference type="InterPro" id="IPR017932">
    <property type="entry name" value="GATase_2_dom"/>
</dbReference>